<protein>
    <submittedName>
        <fullName evidence="2">ROK family protein</fullName>
    </submittedName>
</protein>
<dbReference type="Proteomes" id="UP001597024">
    <property type="component" value="Unassembled WGS sequence"/>
</dbReference>
<dbReference type="SUPFAM" id="SSF53067">
    <property type="entry name" value="Actin-like ATPase domain"/>
    <property type="match status" value="1"/>
</dbReference>
<organism evidence="2 3">
    <name type="scientific">Streptosporangium algeriense</name>
    <dbReference type="NCBI Taxonomy" id="1682748"/>
    <lineage>
        <taxon>Bacteria</taxon>
        <taxon>Bacillati</taxon>
        <taxon>Actinomycetota</taxon>
        <taxon>Actinomycetes</taxon>
        <taxon>Streptosporangiales</taxon>
        <taxon>Streptosporangiaceae</taxon>
        <taxon>Streptosporangium</taxon>
    </lineage>
</organism>
<evidence type="ECO:0000313" key="2">
    <source>
        <dbReference type="EMBL" id="MFD0891561.1"/>
    </source>
</evidence>
<dbReference type="Gene3D" id="3.30.420.40">
    <property type="match status" value="1"/>
</dbReference>
<keyword evidence="3" id="KW-1185">Reference proteome</keyword>
<gene>
    <name evidence="2" type="ORF">ACFQ08_44020</name>
</gene>
<feature type="non-terminal residue" evidence="2">
    <location>
        <position position="201"/>
    </location>
</feature>
<accession>A0ABW3E946</accession>
<comment type="similarity">
    <text evidence="1">Belongs to the ROK (NagC/XylR) family.</text>
</comment>
<dbReference type="Pfam" id="PF00480">
    <property type="entry name" value="ROK"/>
    <property type="match status" value="1"/>
</dbReference>
<dbReference type="InterPro" id="IPR043129">
    <property type="entry name" value="ATPase_NBD"/>
</dbReference>
<feature type="non-terminal residue" evidence="2">
    <location>
        <position position="1"/>
    </location>
</feature>
<reference evidence="3" key="1">
    <citation type="journal article" date="2019" name="Int. J. Syst. Evol. Microbiol.">
        <title>The Global Catalogue of Microorganisms (GCM) 10K type strain sequencing project: providing services to taxonomists for standard genome sequencing and annotation.</title>
        <authorList>
            <consortium name="The Broad Institute Genomics Platform"/>
            <consortium name="The Broad Institute Genome Sequencing Center for Infectious Disease"/>
            <person name="Wu L."/>
            <person name="Ma J."/>
        </authorList>
    </citation>
    <scope>NUCLEOTIDE SEQUENCE [LARGE SCALE GENOMIC DNA]</scope>
    <source>
        <strain evidence="3">CCUG 62974</strain>
    </source>
</reference>
<evidence type="ECO:0000313" key="3">
    <source>
        <dbReference type="Proteomes" id="UP001597024"/>
    </source>
</evidence>
<evidence type="ECO:0000256" key="1">
    <source>
        <dbReference type="ARBA" id="ARBA00006479"/>
    </source>
</evidence>
<proteinExistence type="inferred from homology"/>
<name>A0ABW3E946_9ACTN</name>
<comment type="caution">
    <text evidence="2">The sequence shown here is derived from an EMBL/GenBank/DDBJ whole genome shotgun (WGS) entry which is preliminary data.</text>
</comment>
<sequence length="201" mass="21736">RDGRVVPAAIALSHHEQLGRLARYCPEAVTVATVTGDPSFDRLVAHLPRRRRYRRALGVPEGLRLVLVSSTWGEHSLYGANGDVLSRLLAELPLDEYRVALVTHPNIPLHHGELQLRLWLARERGAGLTVIPPERGWQAALIASGDPVAAAVWDDAVEALSLALATYTLLLDPEAIVLGGGLAESGDLLAVPLAERLGRRL</sequence>
<dbReference type="EMBL" id="JBHTHX010003286">
    <property type="protein sequence ID" value="MFD0891561.1"/>
    <property type="molecule type" value="Genomic_DNA"/>
</dbReference>
<dbReference type="InterPro" id="IPR000600">
    <property type="entry name" value="ROK"/>
</dbReference>